<proteinExistence type="predicted"/>
<organism evidence="1 2">
    <name type="scientific">Apiospora aurea</name>
    <dbReference type="NCBI Taxonomy" id="335848"/>
    <lineage>
        <taxon>Eukaryota</taxon>
        <taxon>Fungi</taxon>
        <taxon>Dikarya</taxon>
        <taxon>Ascomycota</taxon>
        <taxon>Pezizomycotina</taxon>
        <taxon>Sordariomycetes</taxon>
        <taxon>Xylariomycetidae</taxon>
        <taxon>Amphisphaeriales</taxon>
        <taxon>Apiosporaceae</taxon>
        <taxon>Apiospora</taxon>
    </lineage>
</organism>
<dbReference type="Gene3D" id="3.30.530.20">
    <property type="match status" value="1"/>
</dbReference>
<dbReference type="CDD" id="cd07822">
    <property type="entry name" value="SRPBCC_4"/>
    <property type="match status" value="1"/>
</dbReference>
<dbReference type="GeneID" id="92072632"/>
<gene>
    <name evidence="1" type="ORF">PG986_003348</name>
</gene>
<protein>
    <submittedName>
        <fullName evidence="1">Cyclase/dehydrase</fullName>
    </submittedName>
</protein>
<dbReference type="SUPFAM" id="SSF55961">
    <property type="entry name" value="Bet v1-like"/>
    <property type="match status" value="1"/>
</dbReference>
<sequence>MKPTEIPLGQAPTFAAETIPTPTYGPGGSSTAIFSTTIAAPPATCLAVVLDTSTYPSWGQWIPRAIVETPAPASALDEVPAALAPLLPTDKDKGKRAGLLLLGAQFYFEVHMDPDSASSRKTYLEVTRLEEFVRDADGGGGEEKKGIRVAWKTQGDPWHVRAERVQEFVENGKGGCEYYNYETFHGLLAWAIRRFVAGQLSNGLRLWMEGLKNEAEAKAAAAAAAVSTAA</sequence>
<evidence type="ECO:0000313" key="1">
    <source>
        <dbReference type="EMBL" id="KAK7962523.1"/>
    </source>
</evidence>
<dbReference type="EMBL" id="JAQQWE010000002">
    <property type="protein sequence ID" value="KAK7962523.1"/>
    <property type="molecule type" value="Genomic_DNA"/>
</dbReference>
<keyword evidence="2" id="KW-1185">Reference proteome</keyword>
<evidence type="ECO:0000313" key="2">
    <source>
        <dbReference type="Proteomes" id="UP001391051"/>
    </source>
</evidence>
<name>A0ABR1QRF8_9PEZI</name>
<comment type="caution">
    <text evidence="1">The sequence shown here is derived from an EMBL/GenBank/DDBJ whole genome shotgun (WGS) entry which is preliminary data.</text>
</comment>
<dbReference type="Proteomes" id="UP001391051">
    <property type="component" value="Unassembled WGS sequence"/>
</dbReference>
<dbReference type="RefSeq" id="XP_066704634.1">
    <property type="nucleotide sequence ID" value="XM_066839570.1"/>
</dbReference>
<accession>A0ABR1QRF8</accession>
<dbReference type="InterPro" id="IPR023393">
    <property type="entry name" value="START-like_dom_sf"/>
</dbReference>
<reference evidence="1 2" key="1">
    <citation type="submission" date="2023-01" db="EMBL/GenBank/DDBJ databases">
        <title>Analysis of 21 Apiospora genomes using comparative genomics revels a genus with tremendous synthesis potential of carbohydrate active enzymes and secondary metabolites.</title>
        <authorList>
            <person name="Sorensen T."/>
        </authorList>
    </citation>
    <scope>NUCLEOTIDE SEQUENCE [LARGE SCALE GENOMIC DNA]</scope>
    <source>
        <strain evidence="1 2">CBS 24483</strain>
    </source>
</reference>